<dbReference type="VEuPathDB" id="CryptoDB:GNI_109120"/>
<name>A0A023B400_GRENI</name>
<dbReference type="GeneID" id="22913870"/>
<dbReference type="GO" id="GO:0005509">
    <property type="term" value="F:calcium ion binding"/>
    <property type="evidence" value="ECO:0007669"/>
    <property type="project" value="InterPro"/>
</dbReference>
<dbReference type="Proteomes" id="UP000019763">
    <property type="component" value="Unassembled WGS sequence"/>
</dbReference>
<dbReference type="GO" id="GO:0016301">
    <property type="term" value="F:kinase activity"/>
    <property type="evidence" value="ECO:0007669"/>
    <property type="project" value="UniProtKB-KW"/>
</dbReference>
<dbReference type="RefSeq" id="XP_011131450.1">
    <property type="nucleotide sequence ID" value="XM_011133148.1"/>
</dbReference>
<dbReference type="PROSITE" id="PS00018">
    <property type="entry name" value="EF_HAND_1"/>
    <property type="match status" value="1"/>
</dbReference>
<feature type="domain" description="EF-hand" evidence="3">
    <location>
        <begin position="70"/>
        <end position="105"/>
    </location>
</feature>
<dbReference type="OrthoDB" id="444806at2759"/>
<dbReference type="PROSITE" id="PS50222">
    <property type="entry name" value="EF_HAND_2"/>
    <property type="match status" value="1"/>
</dbReference>
<proteinExistence type="predicted"/>
<keyword evidence="4" id="KW-0808">Transferase</keyword>
<keyword evidence="4" id="KW-0418">Kinase</keyword>
<comment type="caution">
    <text evidence="4">The sequence shown here is derived from an EMBL/GenBank/DDBJ whole genome shotgun (WGS) entry which is preliminary data.</text>
</comment>
<dbReference type="InterPro" id="IPR011009">
    <property type="entry name" value="Kinase-like_dom_sf"/>
</dbReference>
<dbReference type="InterPro" id="IPR018247">
    <property type="entry name" value="EF_Hand_1_Ca_BS"/>
</dbReference>
<gene>
    <name evidence="4" type="ORF">GNI_109120</name>
</gene>
<organism evidence="4 5">
    <name type="scientific">Gregarina niphandrodes</name>
    <name type="common">Septate eugregarine</name>
    <dbReference type="NCBI Taxonomy" id="110365"/>
    <lineage>
        <taxon>Eukaryota</taxon>
        <taxon>Sar</taxon>
        <taxon>Alveolata</taxon>
        <taxon>Apicomplexa</taxon>
        <taxon>Conoidasida</taxon>
        <taxon>Gregarinasina</taxon>
        <taxon>Eugregarinorida</taxon>
        <taxon>Gregarinidae</taxon>
        <taxon>Gregarina</taxon>
    </lineage>
</organism>
<protein>
    <submittedName>
        <fullName evidence="4">Calmodulin-domain protein kinase</fullName>
    </submittedName>
</protein>
<dbReference type="Gene3D" id="3.30.200.20">
    <property type="entry name" value="Phosphorylase Kinase, domain 1"/>
    <property type="match status" value="1"/>
</dbReference>
<dbReference type="InterPro" id="IPR002048">
    <property type="entry name" value="EF_hand_dom"/>
</dbReference>
<sequence length="227" mass="25587">MVATKPTAEDLRRPFGVEPDVLEWVVETGWSKALVSCGLSPETTLYASFTEVTLGLKNCFRYLQHIVPAPEENWYVAVFHNYDLNEDGYIDFEDFKDMVYKYHNHHAHRNLRHHRQKQKKAAAGSPGNDRQVSPLNRMMADAKARDQALGITRQAAVEGPQFASHIVFPLHQDACQVFRDYTFGSDAGAGAFGKVQVVTHKATGARRACKTVVVARPRHSTIQIFYV</sequence>
<evidence type="ECO:0000256" key="2">
    <source>
        <dbReference type="SAM" id="MobiDB-lite"/>
    </source>
</evidence>
<feature type="region of interest" description="Disordered" evidence="2">
    <location>
        <begin position="108"/>
        <end position="133"/>
    </location>
</feature>
<dbReference type="InterPro" id="IPR011992">
    <property type="entry name" value="EF-hand-dom_pair"/>
</dbReference>
<dbReference type="EMBL" id="AFNH02000814">
    <property type="protein sequence ID" value="EZG55739.1"/>
    <property type="molecule type" value="Genomic_DNA"/>
</dbReference>
<keyword evidence="5" id="KW-1185">Reference proteome</keyword>
<evidence type="ECO:0000259" key="3">
    <source>
        <dbReference type="PROSITE" id="PS50222"/>
    </source>
</evidence>
<feature type="compositionally biased region" description="Basic residues" evidence="2">
    <location>
        <begin position="108"/>
        <end position="120"/>
    </location>
</feature>
<keyword evidence="1" id="KW-0106">Calcium</keyword>
<dbReference type="eggNOG" id="KOG0032">
    <property type="taxonomic scope" value="Eukaryota"/>
</dbReference>
<reference evidence="4" key="1">
    <citation type="submission" date="2013-12" db="EMBL/GenBank/DDBJ databases">
        <authorList>
            <person name="Omoto C.K."/>
            <person name="Sibley D."/>
            <person name="Venepally P."/>
            <person name="Hadjithomas M."/>
            <person name="Karamycheva S."/>
            <person name="Brunk B."/>
            <person name="Roos D."/>
            <person name="Caler E."/>
            <person name="Lorenzi H."/>
        </authorList>
    </citation>
    <scope>NUCLEOTIDE SEQUENCE</scope>
</reference>
<evidence type="ECO:0000313" key="5">
    <source>
        <dbReference type="Proteomes" id="UP000019763"/>
    </source>
</evidence>
<dbReference type="SUPFAM" id="SSF47473">
    <property type="entry name" value="EF-hand"/>
    <property type="match status" value="1"/>
</dbReference>
<dbReference type="Gene3D" id="1.10.238.10">
    <property type="entry name" value="EF-hand"/>
    <property type="match status" value="1"/>
</dbReference>
<dbReference type="SUPFAM" id="SSF56112">
    <property type="entry name" value="Protein kinase-like (PK-like)"/>
    <property type="match status" value="1"/>
</dbReference>
<accession>A0A023B400</accession>
<evidence type="ECO:0000313" key="4">
    <source>
        <dbReference type="EMBL" id="EZG55739.1"/>
    </source>
</evidence>
<dbReference type="AlphaFoldDB" id="A0A023B400"/>
<evidence type="ECO:0000256" key="1">
    <source>
        <dbReference type="ARBA" id="ARBA00022837"/>
    </source>
</evidence>